<dbReference type="GO" id="GO:0022627">
    <property type="term" value="C:cytosolic small ribosomal subunit"/>
    <property type="evidence" value="ECO:0007669"/>
    <property type="project" value="TreeGrafter"/>
</dbReference>
<evidence type="ECO:0000256" key="1">
    <source>
        <dbReference type="ARBA" id="ARBA00005943"/>
    </source>
</evidence>
<sequence>MGGRGRAVPKKVYVGEWMNEINVTEEIGFPVEVIQIIGRTGVTGEITQVRVRVLEGRDKGRILTRNVKGPVRLGDILILRETEREARKLSSRR</sequence>
<name>A8AAF3_IGNH4</name>
<dbReference type="NCBIfam" id="NF003080">
    <property type="entry name" value="PRK04007.1"/>
    <property type="match status" value="1"/>
</dbReference>
<dbReference type="PANTHER" id="PTHR10769">
    <property type="entry name" value="40S RIBOSOMAL PROTEIN S28"/>
    <property type="match status" value="1"/>
</dbReference>
<dbReference type="HAMAP" id="MF_00292">
    <property type="entry name" value="Ribosomal_eS28"/>
    <property type="match status" value="1"/>
</dbReference>
<dbReference type="KEGG" id="iho:Igni_0723"/>
<reference evidence="6 7" key="1">
    <citation type="journal article" date="2008" name="Genome Biol.">
        <title>A genomic analysis of the archaeal system Ignicoccus hospitalis-Nanoarchaeum equitans.</title>
        <authorList>
            <person name="Podar M."/>
            <person name="Anderson I."/>
            <person name="Makarova K.S."/>
            <person name="Elkins J.G."/>
            <person name="Ivanova N."/>
            <person name="Wall M.A."/>
            <person name="Lykidis A."/>
            <person name="Mavromatis K."/>
            <person name="Sun H."/>
            <person name="Hudson M.E."/>
            <person name="Chen W."/>
            <person name="Deciu C."/>
            <person name="Hutchison D."/>
            <person name="Eads J.R."/>
            <person name="Anderson A."/>
            <person name="Fernandes F."/>
            <person name="Szeto E."/>
            <person name="Lapidus A."/>
            <person name="Kyrpides N.C."/>
            <person name="Saier M.H.Jr."/>
            <person name="Richardson P.M."/>
            <person name="Rachel R."/>
            <person name="Huber H."/>
            <person name="Eisen J.A."/>
            <person name="Koonin E.V."/>
            <person name="Keller M."/>
            <person name="Stetter K.O."/>
        </authorList>
    </citation>
    <scope>NUCLEOTIDE SEQUENCE [LARGE SCALE GENOMIC DNA]</scope>
    <source>
        <strain evidence="7">KIN4/I / DSM 18386 / JCM 14125</strain>
    </source>
</reference>
<gene>
    <name evidence="5" type="primary">rps28e</name>
    <name evidence="6" type="ordered locus">Igni_0723</name>
</gene>
<keyword evidence="7" id="KW-1185">Reference proteome</keyword>
<dbReference type="eggNOG" id="arCOG04314">
    <property type="taxonomic scope" value="Archaea"/>
</dbReference>
<dbReference type="InterPro" id="IPR000289">
    <property type="entry name" value="Ribosomal_eS28"/>
</dbReference>
<evidence type="ECO:0000256" key="2">
    <source>
        <dbReference type="ARBA" id="ARBA00022980"/>
    </source>
</evidence>
<dbReference type="CDD" id="cd04457">
    <property type="entry name" value="S1_S28E"/>
    <property type="match status" value="1"/>
</dbReference>
<dbReference type="InterPro" id="IPR012340">
    <property type="entry name" value="NA-bd_OB-fold"/>
</dbReference>
<dbReference type="InterPro" id="IPR028626">
    <property type="entry name" value="Ribosomal_eS28_CS"/>
</dbReference>
<dbReference type="EMBL" id="CP000816">
    <property type="protein sequence ID" value="ABU81905.1"/>
    <property type="molecule type" value="Genomic_DNA"/>
</dbReference>
<evidence type="ECO:0000313" key="7">
    <source>
        <dbReference type="Proteomes" id="UP000000262"/>
    </source>
</evidence>
<evidence type="ECO:0000256" key="3">
    <source>
        <dbReference type="ARBA" id="ARBA00023274"/>
    </source>
</evidence>
<dbReference type="Pfam" id="PF01200">
    <property type="entry name" value="Ribosomal_S28e"/>
    <property type="match status" value="1"/>
</dbReference>
<dbReference type="Gene3D" id="2.40.50.140">
    <property type="entry name" value="Nucleic acid-binding proteins"/>
    <property type="match status" value="1"/>
</dbReference>
<dbReference type="FunFam" id="2.40.50.140:FF:000145">
    <property type="entry name" value="30S ribosomal protein S28e"/>
    <property type="match status" value="1"/>
</dbReference>
<comment type="similarity">
    <text evidence="1 5">Belongs to the eukaryotic ribosomal protein eS28 family.</text>
</comment>
<dbReference type="PANTHER" id="PTHR10769:SF3">
    <property type="entry name" value="SMALL RIBOSOMAL SUBUNIT PROTEIN ES28"/>
    <property type="match status" value="1"/>
</dbReference>
<dbReference type="STRING" id="453591.Igni_0723"/>
<dbReference type="PROSITE" id="PS00961">
    <property type="entry name" value="RIBOSOMAL_S28E"/>
    <property type="match status" value="1"/>
</dbReference>
<dbReference type="PhylomeDB" id="A8AAF3"/>
<organism evidence="6 7">
    <name type="scientific">Ignicoccus hospitalis (strain KIN4/I / DSM 18386 / JCM 14125)</name>
    <dbReference type="NCBI Taxonomy" id="453591"/>
    <lineage>
        <taxon>Archaea</taxon>
        <taxon>Thermoproteota</taxon>
        <taxon>Thermoprotei</taxon>
        <taxon>Desulfurococcales</taxon>
        <taxon>Desulfurococcaceae</taxon>
        <taxon>Ignicoccus</taxon>
    </lineage>
</organism>
<keyword evidence="3 5" id="KW-0687">Ribonucleoprotein</keyword>
<keyword evidence="2 5" id="KW-0689">Ribosomal protein</keyword>
<evidence type="ECO:0000313" key="6">
    <source>
        <dbReference type="EMBL" id="ABU81905.1"/>
    </source>
</evidence>
<dbReference type="Proteomes" id="UP000000262">
    <property type="component" value="Chromosome"/>
</dbReference>
<dbReference type="HOGENOM" id="CLU_178987_2_0_2"/>
<dbReference type="GO" id="GO:0000028">
    <property type="term" value="P:ribosomal small subunit assembly"/>
    <property type="evidence" value="ECO:0007669"/>
    <property type="project" value="TreeGrafter"/>
</dbReference>
<dbReference type="GO" id="GO:0030490">
    <property type="term" value="P:maturation of SSU-rRNA"/>
    <property type="evidence" value="ECO:0007669"/>
    <property type="project" value="TreeGrafter"/>
</dbReference>
<dbReference type="AlphaFoldDB" id="A8AAF3"/>
<proteinExistence type="inferred from homology"/>
<accession>A8AAF3</accession>
<dbReference type="SUPFAM" id="SSF50249">
    <property type="entry name" value="Nucleic acid-binding proteins"/>
    <property type="match status" value="1"/>
</dbReference>
<dbReference type="GO" id="GO:0006412">
    <property type="term" value="P:translation"/>
    <property type="evidence" value="ECO:0007669"/>
    <property type="project" value="UniProtKB-UniRule"/>
</dbReference>
<evidence type="ECO:0000256" key="5">
    <source>
        <dbReference type="HAMAP-Rule" id="MF_00292"/>
    </source>
</evidence>
<protein>
    <recommendedName>
        <fullName evidence="4 5">Small ribosomal subunit protein eS28</fullName>
    </recommendedName>
</protein>
<dbReference type="GO" id="GO:0003735">
    <property type="term" value="F:structural constituent of ribosome"/>
    <property type="evidence" value="ECO:0007669"/>
    <property type="project" value="InterPro"/>
</dbReference>
<evidence type="ECO:0000256" key="4">
    <source>
        <dbReference type="ARBA" id="ARBA00035146"/>
    </source>
</evidence>